<dbReference type="PANTHER" id="PTHR33053">
    <property type="entry name" value="PROTEIN, PUTATIVE-RELATED"/>
    <property type="match status" value="1"/>
</dbReference>
<comment type="caution">
    <text evidence="1">The sequence shown here is derived from an EMBL/GenBank/DDBJ whole genome shotgun (WGS) entry which is preliminary data.</text>
</comment>
<evidence type="ECO:0000313" key="1">
    <source>
        <dbReference type="EMBL" id="KZS09527.1"/>
    </source>
</evidence>
<gene>
    <name evidence="1" type="ORF">APZ42_026229</name>
</gene>
<proteinExistence type="predicted"/>
<dbReference type="Proteomes" id="UP000076858">
    <property type="component" value="Unassembled WGS sequence"/>
</dbReference>
<dbReference type="PANTHER" id="PTHR33053:SF9">
    <property type="entry name" value="AGAP000105-PA"/>
    <property type="match status" value="1"/>
</dbReference>
<name>A0A164SDT2_9CRUS</name>
<dbReference type="AlphaFoldDB" id="A0A164SDT2"/>
<organism evidence="1 2">
    <name type="scientific">Daphnia magna</name>
    <dbReference type="NCBI Taxonomy" id="35525"/>
    <lineage>
        <taxon>Eukaryota</taxon>
        <taxon>Metazoa</taxon>
        <taxon>Ecdysozoa</taxon>
        <taxon>Arthropoda</taxon>
        <taxon>Crustacea</taxon>
        <taxon>Branchiopoda</taxon>
        <taxon>Diplostraca</taxon>
        <taxon>Cladocera</taxon>
        <taxon>Anomopoda</taxon>
        <taxon>Daphniidae</taxon>
        <taxon>Daphnia</taxon>
    </lineage>
</organism>
<accession>A0A164SDT2</accession>
<keyword evidence="2" id="KW-1185">Reference proteome</keyword>
<protein>
    <recommendedName>
        <fullName evidence="3">Cc8L18.2-like protein</fullName>
    </recommendedName>
</protein>
<reference evidence="1 2" key="1">
    <citation type="submission" date="2016-03" db="EMBL/GenBank/DDBJ databases">
        <title>EvidentialGene: Evidence-directed Construction of Genes on Genomes.</title>
        <authorList>
            <person name="Gilbert D.G."/>
            <person name="Choi J.-H."/>
            <person name="Mockaitis K."/>
            <person name="Colbourne J."/>
            <person name="Pfrender M."/>
        </authorList>
    </citation>
    <scope>NUCLEOTIDE SEQUENCE [LARGE SCALE GENOMIC DNA]</scope>
    <source>
        <strain evidence="1 2">Xinb3</strain>
        <tissue evidence="1">Complete organism</tissue>
    </source>
</reference>
<dbReference type="EMBL" id="LRGB01002065">
    <property type="protein sequence ID" value="KZS09527.1"/>
    <property type="molecule type" value="Genomic_DNA"/>
</dbReference>
<dbReference type="OrthoDB" id="6334079at2759"/>
<evidence type="ECO:0008006" key="3">
    <source>
        <dbReference type="Google" id="ProtNLM"/>
    </source>
</evidence>
<evidence type="ECO:0000313" key="2">
    <source>
        <dbReference type="Proteomes" id="UP000076858"/>
    </source>
</evidence>
<sequence length="848" mass="97499">MLTDEEIKKVLLYCEFSVRKRKRTLEELQPTYASVLRRKALRVIKDWCTQGVPTRIWNNVKSDPNLVLRFNLKPMEEMQSQFQLDVNASNDNQEIASIIDENSLVEENDDSVDHQSKDTTINEFEGMETVLFENEAQLLEQNEQPGNEQMTLIKILRHFAAYTNQKQIHLTYLLKLLKLYEPIPYYSLLPSTGQELMHVDGSDWPTSTNNAQKSRQLPSAVSINDGKYVHFGLENALSGNSAGLIHRDADLMQFVDLYYKNASILPKNLQKRIEAFDVYSITEKAKATLRGEKIVVPELCLEKTPHFNIDINIDEAKLNEDENAPTITPILGRIHSIQSDAKSLDNITLLETSVFIIGFYVGKGKPTDIHRFLQDLIRELSHLSPSNENIADINERCCTASLRCVIADGPMRSFLKRTKGHSGYWCCDRCIQKGEMVNRTILLRNVNAPARTDADFLTYHVNDYSIDEHLKDPKDVSPFLNVNLPMVSGFVIDPMHTVIEGAFGRRLEGFVFVPAEGKLTSTQIAEANKRIKFFHLCRPYGFDRFVDKLEKCKNYKIHVKRNILYYLLFPLFKGILSENDLEHIMLLQYGMMLLGSFNGEPVPKERILKAKNILDRYSVELTEREIPCRFVSHQVSHVWQDSENFQCGIETLSAFPFESFQVFFRRCIRSGNLQAEQIRNRCVEKSKYQLPTTSCGTIIETKVQLMLEGIKNNSRVLKYCNKGGRWPKKIFFNNFVLTNLFPNNIFLDNQKSAFVCVDILACSGMELVEIVARKFVSLENAHVQPYRSSDHNIFSAHTLSAPTFFRYPSQVFCKMMALPLNPTPPISFENEELRWYLVPLLHTSDNFN</sequence>